<gene>
    <name evidence="2" type="ORF">OG469_17315</name>
</gene>
<organism evidence="2 3">
    <name type="scientific">Kitasatospora herbaricolor</name>
    <dbReference type="NCBI Taxonomy" id="68217"/>
    <lineage>
        <taxon>Bacteria</taxon>
        <taxon>Bacillati</taxon>
        <taxon>Actinomycetota</taxon>
        <taxon>Actinomycetes</taxon>
        <taxon>Kitasatosporales</taxon>
        <taxon>Streptomycetaceae</taxon>
        <taxon>Kitasatospora</taxon>
    </lineage>
</organism>
<protein>
    <submittedName>
        <fullName evidence="2">Uncharacterized protein</fullName>
    </submittedName>
</protein>
<proteinExistence type="predicted"/>
<accession>A0ABZ1W8E9</accession>
<feature type="compositionally biased region" description="Basic and acidic residues" evidence="1">
    <location>
        <begin position="29"/>
        <end position="38"/>
    </location>
</feature>
<evidence type="ECO:0000313" key="3">
    <source>
        <dbReference type="Proteomes" id="UP001432014"/>
    </source>
</evidence>
<evidence type="ECO:0000256" key="1">
    <source>
        <dbReference type="SAM" id="MobiDB-lite"/>
    </source>
</evidence>
<name>A0ABZ1W8E9_9ACTN</name>
<feature type="region of interest" description="Disordered" evidence="1">
    <location>
        <begin position="18"/>
        <end position="38"/>
    </location>
</feature>
<dbReference type="EMBL" id="CP108482">
    <property type="protein sequence ID" value="WUS57113.1"/>
    <property type="molecule type" value="Genomic_DNA"/>
</dbReference>
<dbReference type="RefSeq" id="WP_329497625.1">
    <property type="nucleotide sequence ID" value="NZ_CP108460.1"/>
</dbReference>
<keyword evidence="3" id="KW-1185">Reference proteome</keyword>
<dbReference type="Proteomes" id="UP001432014">
    <property type="component" value="Chromosome"/>
</dbReference>
<reference evidence="2 3" key="1">
    <citation type="submission" date="2022-10" db="EMBL/GenBank/DDBJ databases">
        <title>The complete genomes of actinobacterial strains from the NBC collection.</title>
        <authorList>
            <person name="Joergensen T.S."/>
            <person name="Alvarez Arevalo M."/>
            <person name="Sterndorff E.B."/>
            <person name="Faurdal D."/>
            <person name="Vuksanovic O."/>
            <person name="Mourched A.-S."/>
            <person name="Charusanti P."/>
            <person name="Shaw S."/>
            <person name="Blin K."/>
            <person name="Weber T."/>
        </authorList>
    </citation>
    <scope>NUCLEOTIDE SEQUENCE [LARGE SCALE GENOMIC DNA]</scope>
    <source>
        <strain evidence="2 3">NBC_01247</strain>
    </source>
</reference>
<evidence type="ECO:0000313" key="2">
    <source>
        <dbReference type="EMBL" id="WUS57113.1"/>
    </source>
</evidence>
<sequence>MAEPSGPTAQELCRAMLRDGVAGHSPAGRRPEPTGRTADEVAHAVSDFAVPEIHIRPAGPR</sequence>